<proteinExistence type="predicted"/>
<accession>A0A5P0VXP3</accession>
<evidence type="ECO:0000313" key="4">
    <source>
        <dbReference type="EMBL" id="MQO56389.1"/>
    </source>
</evidence>
<dbReference type="Proteomes" id="UP000358159">
    <property type="component" value="Unassembled WGS sequence"/>
</dbReference>
<comment type="caution">
    <text evidence="4">The sequence shown here is derived from an EMBL/GenBank/DDBJ whole genome shotgun (WGS) entry which is preliminary data.</text>
</comment>
<protein>
    <submittedName>
        <fullName evidence="4">Uncharacterized protein</fullName>
    </submittedName>
</protein>
<dbReference type="RefSeq" id="WP_153080719.1">
    <property type="nucleotide sequence ID" value="NZ_CP156891.1"/>
</dbReference>
<reference evidence="5 6" key="1">
    <citation type="submission" date="2019-09" db="EMBL/GenBank/DDBJ databases">
        <title>Distinct polysaccharide growth profiles of human intestinal Prevotella copri isolates.</title>
        <authorList>
            <person name="Fehlner-Peach H."/>
            <person name="Magnabosco C."/>
            <person name="Raghavan V."/>
            <person name="Scher J.U."/>
            <person name="Tett A."/>
            <person name="Cox L.M."/>
            <person name="Gottsegen C."/>
            <person name="Watters A."/>
            <person name="Wiltshire- Gordon J.D."/>
            <person name="Segata N."/>
            <person name="Bonneau R."/>
            <person name="Littman D.R."/>
        </authorList>
    </citation>
    <scope>NUCLEOTIDE SEQUENCE [LARGE SCALE GENOMIC DNA]</scope>
    <source>
        <strain evidence="4 5">BVe41219</strain>
        <strain evidence="6">iAK279</strain>
        <strain evidence="3">IAK279</strain>
        <strain evidence="2">IK21513</strain>
        <strain evidence="7">iK21513</strain>
    </source>
</reference>
<evidence type="ECO:0000313" key="7">
    <source>
        <dbReference type="Proteomes" id="UP000406735"/>
    </source>
</evidence>
<dbReference type="EMBL" id="VZAZ01000053">
    <property type="protein sequence ID" value="MQO56389.1"/>
    <property type="molecule type" value="Genomic_DNA"/>
</dbReference>
<evidence type="ECO:0000313" key="1">
    <source>
        <dbReference type="EMBL" id="MCW4164496.1"/>
    </source>
</evidence>
<dbReference type="Proteomes" id="UP000406735">
    <property type="component" value="Unassembled WGS sequence"/>
</dbReference>
<sequence length="91" mass="10568">MDTKLHIINERYEKIVGNYLKKGIHDAGECLSDDYYDKYLLFQDYFFAVDDVNSLFWSRNALSLKIEDYFLGLDVTGNLANAVGYAWYSCS</sequence>
<evidence type="ECO:0000313" key="5">
    <source>
        <dbReference type="Proteomes" id="UP000358159"/>
    </source>
</evidence>
<evidence type="ECO:0000313" key="6">
    <source>
        <dbReference type="Proteomes" id="UP000390763"/>
    </source>
</evidence>
<evidence type="ECO:0000313" key="2">
    <source>
        <dbReference type="EMBL" id="MQN09196.1"/>
    </source>
</evidence>
<dbReference type="EMBL" id="JAPDUM010000001">
    <property type="protein sequence ID" value="MCW4164496.1"/>
    <property type="molecule type" value="Genomic_DNA"/>
</dbReference>
<dbReference type="EMBL" id="VZCY01000031">
    <property type="protein sequence ID" value="MQN09196.1"/>
    <property type="molecule type" value="Genomic_DNA"/>
</dbReference>
<evidence type="ECO:0000313" key="3">
    <source>
        <dbReference type="EMBL" id="MQO04399.1"/>
    </source>
</evidence>
<dbReference type="EMBL" id="VZBT01000073">
    <property type="protein sequence ID" value="MQO04399.1"/>
    <property type="molecule type" value="Genomic_DNA"/>
</dbReference>
<gene>
    <name evidence="4" type="ORF">F7D42_11895</name>
    <name evidence="3" type="ORF">F7D62_09830</name>
    <name evidence="2" type="ORF">F7D97_04435</name>
    <name evidence="1" type="ORF">ONS98_04505</name>
</gene>
<dbReference type="AlphaFoldDB" id="A0A5P0VXP3"/>
<organism evidence="4 5">
    <name type="scientific">Segatella copri</name>
    <dbReference type="NCBI Taxonomy" id="165179"/>
    <lineage>
        <taxon>Bacteria</taxon>
        <taxon>Pseudomonadati</taxon>
        <taxon>Bacteroidota</taxon>
        <taxon>Bacteroidia</taxon>
        <taxon>Bacteroidales</taxon>
        <taxon>Prevotellaceae</taxon>
        <taxon>Segatella</taxon>
    </lineage>
</organism>
<dbReference type="Proteomes" id="UP000390763">
    <property type="component" value="Unassembled WGS sequence"/>
</dbReference>
<reference evidence="1" key="2">
    <citation type="submission" date="2022-11" db="EMBL/GenBank/DDBJ databases">
        <title>Genomic repertoires linked with pathogenic potency of arthritogenic Prevotella copri isolated from the gut of rheumatoid arthritis patients.</title>
        <authorList>
            <person name="Nii T."/>
            <person name="Maeda Y."/>
            <person name="Motooka D."/>
            <person name="Naito M."/>
            <person name="Matsumoto Y."/>
            <person name="Ogawa T."/>
            <person name="Oguro-Igashira E."/>
            <person name="Kishikawa T."/>
            <person name="Yamashita M."/>
            <person name="Koizumi S."/>
            <person name="Kurakawa T."/>
            <person name="Okumura R."/>
            <person name="Kayama H."/>
            <person name="Murakami M."/>
            <person name="Sakaguchi T."/>
            <person name="Das B."/>
            <person name="Nakamura S."/>
            <person name="Okada Y."/>
            <person name="Kumanogoh A."/>
            <person name="Takeda K."/>
        </authorList>
    </citation>
    <scope>NUCLEOTIDE SEQUENCE</scope>
    <source>
        <strain evidence="1">RA-N001-16</strain>
    </source>
</reference>
<name>A0A5P0VXP3_9BACT</name>
<dbReference type="Proteomes" id="UP001209476">
    <property type="component" value="Unassembled WGS sequence"/>
</dbReference>